<evidence type="ECO:0000259" key="1">
    <source>
        <dbReference type="Pfam" id="PF01261"/>
    </source>
</evidence>
<organism evidence="2 3">
    <name type="scientific">Metabacillus herbersteinensis</name>
    <dbReference type="NCBI Taxonomy" id="283816"/>
    <lineage>
        <taxon>Bacteria</taxon>
        <taxon>Bacillati</taxon>
        <taxon>Bacillota</taxon>
        <taxon>Bacilli</taxon>
        <taxon>Bacillales</taxon>
        <taxon>Bacillaceae</taxon>
        <taxon>Metabacillus</taxon>
    </lineage>
</organism>
<protein>
    <submittedName>
        <fullName evidence="2">Sugar phosphate isomerase/epimerase family protein</fullName>
    </submittedName>
</protein>
<dbReference type="Gene3D" id="3.20.20.150">
    <property type="entry name" value="Divalent-metal-dependent TIM barrel enzymes"/>
    <property type="match status" value="1"/>
</dbReference>
<dbReference type="PANTHER" id="PTHR12110:SF41">
    <property type="entry name" value="INOSOSE DEHYDRATASE"/>
    <property type="match status" value="1"/>
</dbReference>
<dbReference type="Pfam" id="PF01261">
    <property type="entry name" value="AP_endonuc_2"/>
    <property type="match status" value="1"/>
</dbReference>
<dbReference type="SUPFAM" id="SSF51658">
    <property type="entry name" value="Xylose isomerase-like"/>
    <property type="match status" value="1"/>
</dbReference>
<sequence>MTIGLQMYSVREKTEKDFLGTIERVAEMGYDSVQFAGYFDTPSEQLKELLDRTNMKVAGSHLSIDVLQGDRLDETLQYNREIDNDLIILPYLTEDMRKSAEDYRAIAVMLNEIGAECKRQGFTFAYHNHDFEFQQFDGQTGFEILFSNTDPELVKIELDCYWATYAGLEPTSIIEQYGDRIVSLHLKDMKEVDGTKRSIEIGSGVLDIGGLIKVGKEAGVKWFVVEQEQFDSDPMESSKVNYTNLSSILEKNQG</sequence>
<keyword evidence="2" id="KW-0413">Isomerase</keyword>
<dbReference type="EMBL" id="JBHLVO010000003">
    <property type="protein sequence ID" value="MFC0270846.1"/>
    <property type="molecule type" value="Genomic_DNA"/>
</dbReference>
<keyword evidence="3" id="KW-1185">Reference proteome</keyword>
<dbReference type="PANTHER" id="PTHR12110">
    <property type="entry name" value="HYDROXYPYRUVATE ISOMERASE"/>
    <property type="match status" value="1"/>
</dbReference>
<dbReference type="Proteomes" id="UP001589854">
    <property type="component" value="Unassembled WGS sequence"/>
</dbReference>
<dbReference type="InterPro" id="IPR013022">
    <property type="entry name" value="Xyl_isomerase-like_TIM-brl"/>
</dbReference>
<proteinExistence type="predicted"/>
<dbReference type="GO" id="GO:0016853">
    <property type="term" value="F:isomerase activity"/>
    <property type="evidence" value="ECO:0007669"/>
    <property type="project" value="UniProtKB-KW"/>
</dbReference>
<dbReference type="RefSeq" id="WP_378931286.1">
    <property type="nucleotide sequence ID" value="NZ_JBHLVO010000003.1"/>
</dbReference>
<dbReference type="InterPro" id="IPR050312">
    <property type="entry name" value="IolE/XylAMocC-like"/>
</dbReference>
<name>A0ABV6GBQ0_9BACI</name>
<accession>A0ABV6GBQ0</accession>
<comment type="caution">
    <text evidence="2">The sequence shown here is derived from an EMBL/GenBank/DDBJ whole genome shotgun (WGS) entry which is preliminary data.</text>
</comment>
<evidence type="ECO:0000313" key="3">
    <source>
        <dbReference type="Proteomes" id="UP001589854"/>
    </source>
</evidence>
<dbReference type="InterPro" id="IPR036237">
    <property type="entry name" value="Xyl_isomerase-like_sf"/>
</dbReference>
<feature type="domain" description="Xylose isomerase-like TIM barrel" evidence="1">
    <location>
        <begin position="22"/>
        <end position="229"/>
    </location>
</feature>
<evidence type="ECO:0000313" key="2">
    <source>
        <dbReference type="EMBL" id="MFC0270846.1"/>
    </source>
</evidence>
<gene>
    <name evidence="2" type="ORF">ACFFIX_05210</name>
</gene>
<reference evidence="2 3" key="1">
    <citation type="submission" date="2024-09" db="EMBL/GenBank/DDBJ databases">
        <authorList>
            <person name="Sun Q."/>
            <person name="Mori K."/>
        </authorList>
    </citation>
    <scope>NUCLEOTIDE SEQUENCE [LARGE SCALE GENOMIC DNA]</scope>
    <source>
        <strain evidence="2 3">CCM 7228</strain>
    </source>
</reference>